<dbReference type="RefSeq" id="WP_248269012.1">
    <property type="nucleotide sequence ID" value="NZ_CP096034.1"/>
</dbReference>
<evidence type="ECO:0000256" key="1">
    <source>
        <dbReference type="SAM" id="SignalP"/>
    </source>
</evidence>
<name>A0ABY4JQJ1_9BACI</name>
<protein>
    <submittedName>
        <fullName evidence="2">Uncharacterized protein</fullName>
    </submittedName>
</protein>
<feature type="chain" id="PRO_5045935916" evidence="1">
    <location>
        <begin position="23"/>
        <end position="103"/>
    </location>
</feature>
<keyword evidence="3" id="KW-1185">Reference proteome</keyword>
<accession>A0ABY4JQJ1</accession>
<gene>
    <name evidence="2" type="ORF">MY490_09790</name>
</gene>
<dbReference type="Proteomes" id="UP000830639">
    <property type="component" value="Chromosome"/>
</dbReference>
<proteinExistence type="predicted"/>
<feature type="signal peptide" evidence="1">
    <location>
        <begin position="1"/>
        <end position="22"/>
    </location>
</feature>
<sequence>MKRKLVLSIGFVSVLALSIVFAKDFPNAKVYAQTNGDQYRFVSVEEQNWSEAMLAEGKTEQVTNGDKYTFISAEEQNMVENSSAQQGFVPQENGTGFYFVRVK</sequence>
<keyword evidence="1" id="KW-0732">Signal</keyword>
<evidence type="ECO:0000313" key="3">
    <source>
        <dbReference type="Proteomes" id="UP000830639"/>
    </source>
</evidence>
<organism evidence="2 3">
    <name type="scientific">Gottfriedia acidiceleris</name>
    <dbReference type="NCBI Taxonomy" id="371036"/>
    <lineage>
        <taxon>Bacteria</taxon>
        <taxon>Bacillati</taxon>
        <taxon>Bacillota</taxon>
        <taxon>Bacilli</taxon>
        <taxon>Bacillales</taxon>
        <taxon>Bacillaceae</taxon>
        <taxon>Gottfriedia</taxon>
    </lineage>
</organism>
<evidence type="ECO:0000313" key="2">
    <source>
        <dbReference type="EMBL" id="UPM56097.1"/>
    </source>
</evidence>
<dbReference type="EMBL" id="CP096034">
    <property type="protein sequence ID" value="UPM56097.1"/>
    <property type="molecule type" value="Genomic_DNA"/>
</dbReference>
<reference evidence="2 3" key="1">
    <citation type="submission" date="2022-04" db="EMBL/GenBank/DDBJ databases">
        <title>Mechanism of arsenic methylation and mitigation arsenic toxicity by Bacillus sp. LH14 from an Arsenic-Contaminated Paddy Soil.</title>
        <authorList>
            <person name="Wang D."/>
        </authorList>
    </citation>
    <scope>NUCLEOTIDE SEQUENCE [LARGE SCALE GENOMIC DNA]</scope>
    <source>
        <strain evidence="2 3">LH14</strain>
    </source>
</reference>